<reference evidence="5" key="1">
    <citation type="submission" date="2018-04" db="EMBL/GenBank/DDBJ databases">
        <title>Draft genome sequence of the Candidatus Spirobacillus cienkowskii, a pathogen of freshwater Daphnia species, reconstructed from hemolymph metagenomic reads.</title>
        <authorList>
            <person name="Bresciani L."/>
            <person name="Lemos L.N."/>
            <person name="Wale N."/>
            <person name="Lin J.Y."/>
            <person name="Fernandes G.R."/>
            <person name="Duffy M.A."/>
            <person name="Rodrigues J.M."/>
        </authorList>
    </citation>
    <scope>NUCLEOTIDE SEQUENCE [LARGE SCALE GENOMIC DNA]</scope>
    <source>
        <strain evidence="5">Binning01</strain>
    </source>
</reference>
<dbReference type="FunFam" id="3.40.50.980:FF:000001">
    <property type="entry name" value="Non-ribosomal peptide synthetase"/>
    <property type="match status" value="2"/>
</dbReference>
<dbReference type="SUPFAM" id="SSF53474">
    <property type="entry name" value="alpha/beta-Hydrolases"/>
    <property type="match status" value="1"/>
</dbReference>
<dbReference type="Gene3D" id="3.40.50.1820">
    <property type="entry name" value="alpha/beta hydrolase"/>
    <property type="match status" value="1"/>
</dbReference>
<dbReference type="Proteomes" id="UP000253934">
    <property type="component" value="Unassembled WGS sequence"/>
</dbReference>
<dbReference type="InterPro" id="IPR045851">
    <property type="entry name" value="AMP-bd_C_sf"/>
</dbReference>
<dbReference type="PANTHER" id="PTHR45527:SF1">
    <property type="entry name" value="FATTY ACID SYNTHASE"/>
    <property type="match status" value="1"/>
</dbReference>
<proteinExistence type="predicted"/>
<dbReference type="Gene3D" id="1.10.1200.10">
    <property type="entry name" value="ACP-like"/>
    <property type="match status" value="2"/>
</dbReference>
<evidence type="ECO:0000313" key="6">
    <source>
        <dbReference type="Proteomes" id="UP000253934"/>
    </source>
</evidence>
<keyword evidence="3" id="KW-0597">Phosphoprotein</keyword>
<dbReference type="Pfam" id="PF00975">
    <property type="entry name" value="Thioesterase"/>
    <property type="match status" value="1"/>
</dbReference>
<dbReference type="GO" id="GO:0031177">
    <property type="term" value="F:phosphopantetheine binding"/>
    <property type="evidence" value="ECO:0007669"/>
    <property type="project" value="TreeGrafter"/>
</dbReference>
<dbReference type="InterPro" id="IPR006162">
    <property type="entry name" value="Ppantetheine_attach_site"/>
</dbReference>
<comment type="cofactor">
    <cofactor evidence="1">
        <name>pantetheine 4'-phosphate</name>
        <dbReference type="ChEBI" id="CHEBI:47942"/>
    </cofactor>
</comment>
<dbReference type="SUPFAM" id="SSF56801">
    <property type="entry name" value="Acetyl-CoA synthetase-like"/>
    <property type="match status" value="2"/>
</dbReference>
<feature type="domain" description="Carrier" evidence="4">
    <location>
        <begin position="979"/>
        <end position="1056"/>
    </location>
</feature>
<accession>A0A369L1B2</accession>
<feature type="domain" description="Carrier" evidence="4">
    <location>
        <begin position="2499"/>
        <end position="2576"/>
    </location>
</feature>
<protein>
    <submittedName>
        <fullName evidence="5">Amino acid adenylation domain-containing protein</fullName>
    </submittedName>
</protein>
<sequence>MDQSIPLSPFQSVFYFEWKLNPQRTDYHMVIDQTIEGEINYKKLNICLKNMIKDIFIFNAHVVEINEKFYWKKNNEVLDLEYFDKNINSEIKIFLQREFNLESGPLYRYGLFKIDENKYRLIYILHHAIIDGASAEQFYAEVSKYYNLNNYRYPISIDDQKNNIIEFSLKLENEIKKYYNICYDFWMSKIENYDVLNIEFLIENTDFSKNDRVELTNQKIFGIEEIYFSITGEYFDKMSAIRKKFAITNYLFSKIVYAITLYKYTNQNNFIIAYPISIKEGIELFYGANVNINFIPFNINGEKTVKELILETKIFLKSLKNEEYRLNYFPMYNVFSKKSNKFSSIGFSSAFLQQTSFNFNNLNVQPTKNSNIALTHDFVFEVQQFSNEIKFRINYKNKKISKQLIENLCKNYKNIFNQIIDFMFSKSDEFSKLKINQLHLLDKCEEKKVIYDWNKKYEKKFKYKKPIEYLENHVVKFPKNNALHFNGKNMSYSELNNKANILSNYLIDKFNVHKGDYVGLLMERSEHLIIAILSVLKSGAVYVPIDPEYPFDRIKFIIDDTKLNILIMNSNIRITQKIKNNFNLLNNLIFNDEFLDTNNIIKYRNNPNINIGKKDISYLIYTSGTTGKPKGVLIKNESVSNLIEFQKNNLKNEFFNKKIKVLFFSSFVFDAHVWELISGLLLGNQLYLVDEETRQDYNLLAKFIDDNGINLAVLPPVILNKERPLNLDVLFVAGDKTNSLIVKEYLKENKVIYNAYGPTENTVMCFMHKYTNFLEANCIGSLVYNHKAYILDNSLQPLPDGAIGELYLTGVGLCAGYLNRDKLNQVKFLKNPFQNENEIKHNINSKIYKTGDLVRRLSNGIIEYIGRNDFQVKISGVRIELEEIENTILSIKGIKKVYILAKKLDTPSLNYNKTIICYYVSDISIQDNQIIEYLQKVLPHFMIPKFYINLDKFPLNNNGKIDIKLLPNPEIKESLNIVTPRNSIEQKLCSIWAEILGLNISFIGIHSDFFSLGGDSIKAIQAVSRIRSSYKLTLNVKDILKLKTIENISKYIELLLNKQSSLNYLSNIEAASGEYPLLPIQKWFFANKFANFEHWNHYFLIKTSILDLENLKQSINKLINIHDTFKISFKKNNNNWIQVYKDKKIDTDLKILNIKDLISFEESIDFNNELLNVLKDWQNNFNLEHGPLYSFGYIYGFNNNTARIFVAVHHLLIDTISWKIIQNDLFNLYYNNELLLKRTSYLKWAEKIKNYSSENFNEKKYWDDVLNNFKLINNYLMSYLLINKSKDINYCTVDFELSETRLILDKVNPIFNTTVQDLLISAMVSALYNITHAKEHYIMMEGNGRNEVDSTFDILDTIGWFSNMFPVKLEVKKTFAEQICYVKDYFKKVPNNGIGYGAFYSYSSKLSPKILFNYFGTIEQNKEIFNSQDNKWSLVQENSGRSFYSSKFKDFYICCNSLIFNQKLYVYFEGQIIINSLNNFGVLFKKYLIDSINEIAKYDRKYLTLSDVDFFISQNYLNNIQFKNEIDYILPTTYLQSGLIYHSLNKQYDDCAYFNQISFNYEGNLNLEQLKIAWENTAKKHEIFRLRFAWDEEIIQIIDKNTKLDWRYIDISEKNILQKNQFIKNYKTKDRLEYFNLKNGKLIRICIIKQYKNLYTCLFSAHHSAIDGWSIAILLSEVHDLYNKGEKIIKNKYDTVYSDTFKLISKEMDKNIDYWNNCIKTMENNLDLSCLFCNSAKNNKLYFANYRHIRTQKEKILNIDNSTFDNIKSLSVRYSVTINAIVFFAFCKLLSVYGNAEKMVIGTTVSGRNLPIFGVENVVGLLINTLPFYINLAKTSNTKIIEIIKLLQDKINEMNEKSHADFFKIYNGENRLFDVIFVYENYPMQFINKIDESLSICFDEVYETLDYPLSAIVYKLENGIQFKIKYAGELFEDLIIDEMLEYFVGVLNKVVIYPEEIFKKVSFINTQQENLVRNLNISTDIDFTKYSSIIDLFENCVINYSNNNALIFKDKIINYFELNCKSNQLANYIKINFNISKSHFVAIIQNRSDLMIISILAILKLGKAYLPIDPNTPKDRIDYILKDADPIIVLIDSYNIKIFNNCYNNFVNVNIVIDKISEYSSENISTSVAINDLAYLLYTSGTTGVPKGVAMPHESCLLRINKMASINKMSSKDVYLFKTNYIFDVSFSDIFTTLTSGGSLVVTENHFDISEIEFLIKKHLVNICHFVPSQFKVFAELVNLFDLKSINRIVLSGEPLDIRLINKYLDSIRFINYYGPTETGEVTYKEFLINNLNHDLYFGRIFIGKLFGYLKAYVLDKNLHLLPINTVGELCISGSSLANYYWKNEDFTKQSFIENPFIPIQDDGKSLFRKMYKTGDLVRWLPNGELEYYGRIDFQVKLNGFRVELQEVENVINSYSGIKNSVVILSENNKFLVAYYLSDLSDLLIDHNFLRNYVQAKLPTYMMPQYFLQIDALPLTANGKLDVAALPKIDKHNTVKFELPSNDIEIKLLDYWSEILNISKSKISINSSFFDLGGNSLFAIKLLNKINNNLSFDIKLSDIFVSKNIKNIALKITHQSKNYTPIVELNKKSSNPIMFMVHPARSGCEVYAKLAEHLQDHFYCLGVDSYNLNNNDKITSLNHLSDYYLKHIETYMLKCKQQNYYFLGWSLGGFICLEIASLLEIMGHRNINLFLLDSFYFDDYMNKNKMNLETFLKYGKQDFNFLGFDNSYIDKICTIYDIEDGFLSQKISCKLKFSNVTLLKALKFRKSGNLKNVNNYLNYSILLKDNNISNLLDDVSKLKIIDVPSATHLTIINEFDTIKTAIINGI</sequence>
<comment type="caution">
    <text evidence="5">The sequence shown here is derived from an EMBL/GenBank/DDBJ whole genome shotgun (WGS) entry which is preliminary data.</text>
</comment>
<dbReference type="PROSITE" id="PS00012">
    <property type="entry name" value="PHOSPHOPANTETHEINE"/>
    <property type="match status" value="1"/>
</dbReference>
<organism evidence="5 6">
    <name type="scientific">Spirobacillus cienkowskii</name>
    <dbReference type="NCBI Taxonomy" id="495820"/>
    <lineage>
        <taxon>Bacteria</taxon>
        <taxon>Pseudomonadati</taxon>
        <taxon>Bdellovibrionota</taxon>
        <taxon>Oligoflexia</taxon>
        <taxon>Silvanigrellales</taxon>
        <taxon>Spirobacillus</taxon>
    </lineage>
</organism>
<dbReference type="InterPro" id="IPR029058">
    <property type="entry name" value="AB_hydrolase_fold"/>
</dbReference>
<evidence type="ECO:0000256" key="1">
    <source>
        <dbReference type="ARBA" id="ARBA00001957"/>
    </source>
</evidence>
<dbReference type="NCBIfam" id="TIGR01733">
    <property type="entry name" value="AA-adenyl-dom"/>
    <property type="match status" value="2"/>
</dbReference>
<dbReference type="Gene3D" id="3.30.300.30">
    <property type="match status" value="2"/>
</dbReference>
<dbReference type="GO" id="GO:0044550">
    <property type="term" value="P:secondary metabolite biosynthetic process"/>
    <property type="evidence" value="ECO:0007669"/>
    <property type="project" value="TreeGrafter"/>
</dbReference>
<dbReference type="Gene3D" id="2.30.38.10">
    <property type="entry name" value="Luciferase, Domain 3"/>
    <property type="match status" value="2"/>
</dbReference>
<gene>
    <name evidence="5" type="ORF">DCC88_00855</name>
</gene>
<dbReference type="SUPFAM" id="SSF47336">
    <property type="entry name" value="ACP-like"/>
    <property type="match status" value="2"/>
</dbReference>
<dbReference type="InterPro" id="IPR036736">
    <property type="entry name" value="ACP-like_sf"/>
</dbReference>
<dbReference type="CDD" id="cd05930">
    <property type="entry name" value="A_NRPS"/>
    <property type="match status" value="2"/>
</dbReference>
<dbReference type="InterPro" id="IPR009081">
    <property type="entry name" value="PP-bd_ACP"/>
</dbReference>
<dbReference type="Gene3D" id="3.30.559.30">
    <property type="entry name" value="Nonribosomal peptide synthetase, condensation domain"/>
    <property type="match status" value="3"/>
</dbReference>
<evidence type="ECO:0000259" key="4">
    <source>
        <dbReference type="PROSITE" id="PS50075"/>
    </source>
</evidence>
<dbReference type="Pfam" id="PF00550">
    <property type="entry name" value="PP-binding"/>
    <property type="match status" value="2"/>
</dbReference>
<dbReference type="InterPro" id="IPR010071">
    <property type="entry name" value="AA_adenyl_dom"/>
</dbReference>
<dbReference type="InterPro" id="IPR001242">
    <property type="entry name" value="Condensation_dom"/>
</dbReference>
<evidence type="ECO:0000313" key="5">
    <source>
        <dbReference type="EMBL" id="RDB37286.1"/>
    </source>
</evidence>
<dbReference type="Pfam" id="PF13193">
    <property type="entry name" value="AMP-binding_C"/>
    <property type="match status" value="1"/>
</dbReference>
<dbReference type="InterPro" id="IPR023213">
    <property type="entry name" value="CAT-like_dom_sf"/>
</dbReference>
<dbReference type="GO" id="GO:0003824">
    <property type="term" value="F:catalytic activity"/>
    <property type="evidence" value="ECO:0007669"/>
    <property type="project" value="InterPro"/>
</dbReference>
<dbReference type="FunFam" id="1.10.1200.10:FF:000005">
    <property type="entry name" value="Nonribosomal peptide synthetase 1"/>
    <property type="match status" value="1"/>
</dbReference>
<dbReference type="InterPro" id="IPR025110">
    <property type="entry name" value="AMP-bd_C"/>
</dbReference>
<name>A0A369L1B2_9BACT</name>
<dbReference type="InterPro" id="IPR020845">
    <property type="entry name" value="AMP-binding_CS"/>
</dbReference>
<dbReference type="PANTHER" id="PTHR45527">
    <property type="entry name" value="NONRIBOSOMAL PEPTIDE SYNTHETASE"/>
    <property type="match status" value="1"/>
</dbReference>
<dbReference type="Gene3D" id="3.40.50.980">
    <property type="match status" value="4"/>
</dbReference>
<dbReference type="PROSITE" id="PS00455">
    <property type="entry name" value="AMP_BINDING"/>
    <property type="match status" value="2"/>
</dbReference>
<dbReference type="EMBL" id="QOVW01000003">
    <property type="protein sequence ID" value="RDB37286.1"/>
    <property type="molecule type" value="Genomic_DNA"/>
</dbReference>
<dbReference type="Pfam" id="PF00668">
    <property type="entry name" value="Condensation"/>
    <property type="match status" value="3"/>
</dbReference>
<dbReference type="SUPFAM" id="SSF52777">
    <property type="entry name" value="CoA-dependent acyltransferases"/>
    <property type="match status" value="6"/>
</dbReference>
<dbReference type="Gene3D" id="3.30.559.10">
    <property type="entry name" value="Chloramphenicol acetyltransferase-like domain"/>
    <property type="match status" value="3"/>
</dbReference>
<dbReference type="PROSITE" id="PS50075">
    <property type="entry name" value="CARRIER"/>
    <property type="match status" value="2"/>
</dbReference>
<evidence type="ECO:0000256" key="2">
    <source>
        <dbReference type="ARBA" id="ARBA00022450"/>
    </source>
</evidence>
<dbReference type="GO" id="GO:0043041">
    <property type="term" value="P:amino acid activation for nonribosomal peptide biosynthetic process"/>
    <property type="evidence" value="ECO:0007669"/>
    <property type="project" value="TreeGrafter"/>
</dbReference>
<dbReference type="InterPro" id="IPR001031">
    <property type="entry name" value="Thioesterase"/>
</dbReference>
<keyword evidence="2" id="KW-0596">Phosphopantetheine</keyword>
<dbReference type="InterPro" id="IPR000873">
    <property type="entry name" value="AMP-dep_synth/lig_dom"/>
</dbReference>
<dbReference type="GO" id="GO:0005737">
    <property type="term" value="C:cytoplasm"/>
    <property type="evidence" value="ECO:0007669"/>
    <property type="project" value="TreeGrafter"/>
</dbReference>
<dbReference type="Pfam" id="PF00501">
    <property type="entry name" value="AMP-binding"/>
    <property type="match status" value="2"/>
</dbReference>
<keyword evidence="6" id="KW-1185">Reference proteome</keyword>
<evidence type="ECO:0000256" key="3">
    <source>
        <dbReference type="ARBA" id="ARBA00022553"/>
    </source>
</evidence>